<sequence length="97" mass="11235">MENRLDVRKLRAFDTCCFSNPYCLSYPISFDCRRFMSSFGARLVALGSFFQYLSFGTTLDPWVDLSSGCDVVEAFEHFRDFRSIVLLCRLSFWVSLG</sequence>
<proteinExistence type="predicted"/>
<keyword evidence="2" id="KW-1185">Reference proteome</keyword>
<evidence type="ECO:0000313" key="1">
    <source>
        <dbReference type="EMBL" id="KZV49587.1"/>
    </source>
</evidence>
<dbReference type="AlphaFoldDB" id="A0A2Z7CUC8"/>
<protein>
    <submittedName>
        <fullName evidence="1">Flavonoid 3',5'-hydroxylase 1-like</fullName>
    </submittedName>
</protein>
<reference evidence="1 2" key="1">
    <citation type="journal article" date="2015" name="Proc. Natl. Acad. Sci. U.S.A.">
        <title>The resurrection genome of Boea hygrometrica: A blueprint for survival of dehydration.</title>
        <authorList>
            <person name="Xiao L."/>
            <person name="Yang G."/>
            <person name="Zhang L."/>
            <person name="Yang X."/>
            <person name="Zhao S."/>
            <person name="Ji Z."/>
            <person name="Zhou Q."/>
            <person name="Hu M."/>
            <person name="Wang Y."/>
            <person name="Chen M."/>
            <person name="Xu Y."/>
            <person name="Jin H."/>
            <person name="Xiao X."/>
            <person name="Hu G."/>
            <person name="Bao F."/>
            <person name="Hu Y."/>
            <person name="Wan P."/>
            <person name="Li L."/>
            <person name="Deng X."/>
            <person name="Kuang T."/>
            <person name="Xiang C."/>
            <person name="Zhu J.K."/>
            <person name="Oliver M.J."/>
            <person name="He Y."/>
        </authorList>
    </citation>
    <scope>NUCLEOTIDE SEQUENCE [LARGE SCALE GENOMIC DNA]</scope>
    <source>
        <strain evidence="2">cv. XS01</strain>
    </source>
</reference>
<name>A0A2Z7CUC8_9LAMI</name>
<gene>
    <name evidence="1" type="ORF">F511_15447</name>
</gene>
<dbReference type="Proteomes" id="UP000250235">
    <property type="component" value="Unassembled WGS sequence"/>
</dbReference>
<dbReference type="EMBL" id="KQ993007">
    <property type="protein sequence ID" value="KZV49587.1"/>
    <property type="molecule type" value="Genomic_DNA"/>
</dbReference>
<accession>A0A2Z7CUC8</accession>
<evidence type="ECO:0000313" key="2">
    <source>
        <dbReference type="Proteomes" id="UP000250235"/>
    </source>
</evidence>
<organism evidence="1 2">
    <name type="scientific">Dorcoceras hygrometricum</name>
    <dbReference type="NCBI Taxonomy" id="472368"/>
    <lineage>
        <taxon>Eukaryota</taxon>
        <taxon>Viridiplantae</taxon>
        <taxon>Streptophyta</taxon>
        <taxon>Embryophyta</taxon>
        <taxon>Tracheophyta</taxon>
        <taxon>Spermatophyta</taxon>
        <taxon>Magnoliopsida</taxon>
        <taxon>eudicotyledons</taxon>
        <taxon>Gunneridae</taxon>
        <taxon>Pentapetalae</taxon>
        <taxon>asterids</taxon>
        <taxon>lamiids</taxon>
        <taxon>Lamiales</taxon>
        <taxon>Gesneriaceae</taxon>
        <taxon>Didymocarpoideae</taxon>
        <taxon>Trichosporeae</taxon>
        <taxon>Loxocarpinae</taxon>
        <taxon>Dorcoceras</taxon>
    </lineage>
</organism>